<evidence type="ECO:0000313" key="15">
    <source>
        <dbReference type="EMBL" id="EDO30440.1"/>
    </source>
</evidence>
<dbReference type="SUPFAM" id="SSF81383">
    <property type="entry name" value="F-box domain"/>
    <property type="match status" value="1"/>
</dbReference>
<dbReference type="InterPro" id="IPR002181">
    <property type="entry name" value="Fibrinogen_a/b/g_C_dom"/>
</dbReference>
<dbReference type="GO" id="GO:0043235">
    <property type="term" value="C:receptor complex"/>
    <property type="evidence" value="ECO:0000318"/>
    <property type="project" value="GO_Central"/>
</dbReference>
<feature type="domain" description="F5/8 type C" evidence="11">
    <location>
        <begin position="1820"/>
        <end position="1980"/>
    </location>
</feature>
<feature type="domain" description="Fibronectin type-III" evidence="13">
    <location>
        <begin position="3521"/>
        <end position="3629"/>
    </location>
</feature>
<dbReference type="HOGENOM" id="CLU_223569_0_0_1"/>
<keyword evidence="2" id="KW-0272">Extracellular matrix</keyword>
<keyword evidence="3" id="KW-0245">EGF-like domain</keyword>
<keyword evidence="7" id="KW-1015">Disulfide bond</keyword>
<dbReference type="Pfam" id="PF00041">
    <property type="entry name" value="fn3"/>
    <property type="match status" value="8"/>
</dbReference>
<dbReference type="FunFam" id="2.60.40.10:FF:001891">
    <property type="entry name" value="Tyrosine protein kinase receptor tie-1, putative"/>
    <property type="match status" value="2"/>
</dbReference>
<dbReference type="InterPro" id="IPR000421">
    <property type="entry name" value="FA58C"/>
</dbReference>
<feature type="domain" description="TLDc" evidence="14">
    <location>
        <begin position="1496"/>
        <end position="1685"/>
    </location>
</feature>
<dbReference type="GO" id="GO:0009897">
    <property type="term" value="C:external side of plasma membrane"/>
    <property type="evidence" value="ECO:0000318"/>
    <property type="project" value="GO_Central"/>
</dbReference>
<dbReference type="eggNOG" id="KOG4228">
    <property type="taxonomic scope" value="Eukaryota"/>
</dbReference>
<dbReference type="InterPro" id="IPR050379">
    <property type="entry name" value="Type-I_Cytokine_Rcpt"/>
</dbReference>
<feature type="domain" description="Fibronectin type-III" evidence="13">
    <location>
        <begin position="3143"/>
        <end position="3241"/>
    </location>
</feature>
<feature type="domain" description="Fibronectin type-III" evidence="13">
    <location>
        <begin position="3935"/>
        <end position="4027"/>
    </location>
</feature>
<feature type="transmembrane region" description="Helical" evidence="10">
    <location>
        <begin position="4263"/>
        <end position="4283"/>
    </location>
</feature>
<dbReference type="Gene3D" id="2.60.40.10">
    <property type="entry name" value="Immunoglobulins"/>
    <property type="match status" value="10"/>
</dbReference>
<feature type="transmembrane region" description="Helical" evidence="10">
    <location>
        <begin position="4328"/>
        <end position="4348"/>
    </location>
</feature>
<dbReference type="InterPro" id="IPR003961">
    <property type="entry name" value="FN3_dom"/>
</dbReference>
<feature type="domain" description="Fibronectin type-III" evidence="13">
    <location>
        <begin position="3422"/>
        <end position="3516"/>
    </location>
</feature>
<dbReference type="Pfam" id="PF00354">
    <property type="entry name" value="Pentaxin"/>
    <property type="match status" value="1"/>
</dbReference>
<feature type="domain" description="Fibronectin type-III" evidence="13">
    <location>
        <begin position="3836"/>
        <end position="3930"/>
    </location>
</feature>
<keyword evidence="16" id="KW-1185">Reference proteome</keyword>
<keyword evidence="6" id="KW-0833">Ubl conjugation pathway</keyword>
<organism evidence="15 16">
    <name type="scientific">Nematostella vectensis</name>
    <name type="common">Starlet sea anemone</name>
    <dbReference type="NCBI Taxonomy" id="45351"/>
    <lineage>
        <taxon>Eukaryota</taxon>
        <taxon>Metazoa</taxon>
        <taxon>Cnidaria</taxon>
        <taxon>Anthozoa</taxon>
        <taxon>Hexacorallia</taxon>
        <taxon>Actiniaria</taxon>
        <taxon>Edwardsiidae</taxon>
        <taxon>Nematostella</taxon>
    </lineage>
</organism>
<dbReference type="Pfam" id="PF07885">
    <property type="entry name" value="Ion_trans_2"/>
    <property type="match status" value="1"/>
</dbReference>
<dbReference type="InterPro" id="IPR013783">
    <property type="entry name" value="Ig-like_fold"/>
</dbReference>
<dbReference type="GO" id="GO:0019955">
    <property type="term" value="F:cytokine binding"/>
    <property type="evidence" value="ECO:0000318"/>
    <property type="project" value="GO_Central"/>
</dbReference>
<keyword evidence="4" id="KW-0732">Signal</keyword>
<dbReference type="InterPro" id="IPR006571">
    <property type="entry name" value="TLDc_dom"/>
</dbReference>
<dbReference type="SUPFAM" id="SSF49899">
    <property type="entry name" value="Concanavalin A-like lectins/glucanases"/>
    <property type="match status" value="7"/>
</dbReference>
<dbReference type="SMART" id="SM00186">
    <property type="entry name" value="FBG"/>
    <property type="match status" value="1"/>
</dbReference>
<dbReference type="SMART" id="SM00060">
    <property type="entry name" value="FN3"/>
    <property type="match status" value="9"/>
</dbReference>
<dbReference type="PROSITE" id="PS50853">
    <property type="entry name" value="FN3"/>
    <property type="match status" value="9"/>
</dbReference>
<dbReference type="InterPro" id="IPR032675">
    <property type="entry name" value="LRR_dom_sf"/>
</dbReference>
<dbReference type="FunFam" id="2.60.40.10:FF:002803">
    <property type="entry name" value="Predicted protein"/>
    <property type="match status" value="2"/>
</dbReference>
<dbReference type="Pfam" id="PF07534">
    <property type="entry name" value="TLD"/>
    <property type="match status" value="2"/>
</dbReference>
<evidence type="ECO:0000256" key="9">
    <source>
        <dbReference type="ARBA" id="ARBA00023180"/>
    </source>
</evidence>
<dbReference type="PANTHER" id="PTHR23036">
    <property type="entry name" value="CYTOKINE RECEPTOR"/>
    <property type="match status" value="1"/>
</dbReference>
<dbReference type="InterPro" id="IPR013099">
    <property type="entry name" value="K_chnl_dom"/>
</dbReference>
<evidence type="ECO:0000256" key="1">
    <source>
        <dbReference type="ARBA" id="ARBA00004498"/>
    </source>
</evidence>
<feature type="domain" description="F5/8 type C" evidence="11">
    <location>
        <begin position="1668"/>
        <end position="1816"/>
    </location>
</feature>
<sequence length="4612" mass="513931">MQNSNFPLARLPAVVIFIIAEYLSPGEKANLSRVDKTLRRLFSTSQAWRETTFVIKANNRKKCLQVVKTLATRKAKRVQIDKGCCNDYIVKTVLCGLRDIDALTLPRVSPSTTTKWTRPLPCPDIIGMSNSNFPLARLPAVVIFIIAEYLSPGEKANLSRVDKTLRRLFSTSQAWRETTFVIKANNRKKCLQVVKTLATRKAKRVQIDKGCCNDYIVKTVLCGLRDIDALTLPRVSPSTLKLISKFTPGLRRLELGEVYPWHFSQFGKCKHASIWCLVLQNLVNLEDLTIGPLAIGRGEKYFSEELKAALCCCGNLRRLVINGCDELPIKWISAVFISNPNLSSIGLCFIRHLSLEKIIPDQNAVFENSCPSSLESLDISGSLRGGRFLSWTLEWLPKLSTLTSLNLSQTMDERLLGLVLQNLTALANLRQLNLTFSSVKDNMFVARHPKLSWLELKGCFQLSSAGINLIASSYGMSLKYLGLCNCHRMTDDSMKFLSTRFPSLRVLDLSNCVAITDLFLEKLYFPSSTLIQPALTKLLLRGCNKISLNMHAWVQPTSYPKDKEVAREGWTLVREVAGSTLLLIPQGQGGCKRGVDPGARGSRVHPTSYPKDKEVAREGWTLVREITKEPIAAQFSRRQASLYSQDNSGKEMEQVDLRRAASNITVKIGTNETTFSGAFRQSFCLTWDSDNGKVFLFPSGNSDYGVAAKGYRIQPKGTAYIGRKPAGLLRFDGSIGGVNVWDYVLPRPAIYALTTRCGAEAGNVLQWSSTSWRITGDVRISEEICPTQADLTGGVLDASAYWKLDGQNKNVSLQYSAVYLEGTSKTTNALYLDGTKAFAQIPSLQLEKTFTIACWVRHMNTYSPFRDVLISDKKSNDNSTSIILELSTDRRITLTRRKTTGEDVKWTLGKSNSTISYSCKDALKKDKVKDIEWALGNNALPRNEWHHVGVTFEASRYVMLWIDGKLLDQQNITSSDFLPGSSRTWDIGGDQSDRYGYFHGYISNLFIFSRVVDSWPRIMAFDTFSSEFSRWLPLYPTPHSPAIQTREQTTAELGTCYETRNYTYVDCFGALLSGNRDAIITVPDPFTGIMTTMHCDHSTNGGGWTIIARWPQNTSSERPDKEYEKGFDDSVTGEYFLGLKMIAWLTEYPSQLLTTYTSSSVSTYALYDSFRLDSTSYEASSAGFSGSAQDTILSEIIGDKNKDSVFKLRPRRGIESDYSILFKRSREANDSLEVNGLVELKFFTACLWTKLRNKNTGSLFSIRDSNDFISARIGPDYSSIQIVNSISSFDFSVDLHGDLFDDRWQHWCFTFDSRQSSPSAGISLYHEGHHKRRPPQTKFYHLNPFRYGGTLSIGMHKTLDDDLRKLIGHIAHFNLWDSVLTDDVIARSARGPGLFSGNVVPWAVLRSWVSGNVSVLYPASCHLQELYHWGYSTANESQLVDKVQAELAWIEGGRVDKRTDEWVMEDPARLVTGHVGRADSGVSVSFWMRQQALISHILGDNQVFHDLLRSWLEPYVVPWTSWKLCYSSTTDGWFMSRFHRQCDYMGPTLTLMRSGENVFGGFIHHSWGDFAELDGYLPSSSAFLFTLTNPYNLPPTYFPVKQPKSSQAGRWNRYLGPTFGIEDLVCQEERHGRYVCSSNVGSVYAMQEHFNKVTNGSSVFTGSRWFILDEMEVFFYNDANLDSINVSLTSASSARNGYGPIQGLLAAGASPARAWCSADSNGYLEAEWGQYHTVTHVTVEGLSPGNFTKSFNISYALHNSYMSEEWNNIPDVFLTRRGGLATTHAFSPPLHAFKMRFYPITWSGAWPCMRVAIFSAHKRCGSAHGMENEKLIPDERLTASSTFQIEKLDNMHEYRWPRQGRLNNNQGAKKWVPSAMETQEWYQVDLGKENQEITCVAIQPNSNHEQYIKVFEVPYSNDGAAWKILKGYSHAKICPGAFSKNPKYRVQEILYPAYGVVRTKYSPQFTYFGISGIQQNITGLSINFRRGKYDVQYSTAKQTWQLLYPVKEGLSHVIITWSEANGLKLFLDGVLKRHSINPVNKTTISSPVNSAAKIEIKTSPRVGPGQLPVALGALKVWPAGLGQEQVKELYQSAVCDFESGLCIGSVFSPVTNSSWIRTLYCVNTNMPGNCTDGSRTGYFLMLKSSQGLHGQSSMINTTKLVTLEGVSGGSYQGFIAIDNVTVTIESCKTHPPIAQPKAGVFSSSMLRHKATLRENITGMLATQGQGSRSWMPCYRLRSNGADLTTFDKLCTGKGPTVTVARTGNALLGGFTEQSWNQEIKNPDAYSLDFSASGDKYVSRAVPTRLNAITLSIWLGFLSDSWSTIVSATNLTLKCFANSIQVQKTLYLNLQIGSTAVQTSALIRESGWHHVCVVWENGVKSAAIYVDGVILDEQATADDIIIEKDSEVYFGNHNFGGKLSQINAWSFRVSGPFVGLLASGCGSISHGDVLAWSSFRNSIVGDVKIISSGCEDSSAFDYEVFFSYKQGERGFISIPNITISNTFTLSWWMLVQSVQRVYVMTSVGNPGCGASPTKVYLKVWFEFDGVKRKFHLSISPPCETETQEWELEVPDKLGDLFWHHIAVTHSSGKVQLFIDGTLKGETQLALKNINATGSNIVIWQFPNDGLLNGSADAITGSGGRLSSFNMWNVQFDRESIELLATSCGEYRGNVIGWDSLQKRAVGARVLMRAGCNSDNYRPDSKAFVYYNGSAAMRVRTHYSHVATADIDYQGPVFGKFSDISIGIGGNMSRGNVQDFLSFEENAHDPGRFVFDDVEVLYQKDSKYANATHFWPLDDTRDTVNWNGRYWDKHVDGAVYLTRGVNNHALCTNEHISLDTHHTLCYKNSPPSCPSGYTFSIWMKTEKDGNPLNMDKFILIYLTGSARFMVVCRTTGDKFVFDFSYNIWIHLVITYDKPSLLRLYKNGEELTKVESIDKESSTLKPVDMSKGCFDDIAFWDRPLSHSQVVDLYESYTKKSGFSLSVQAVLTSETWYSDHQNPDSEAYQSLRATIQDNVQNCYSSHSGVTSQVTTISFREKDGKVMANFSIQHYGLTSYLPIAMVTDNMTTDYRLDMAEDVASIAQGYRVYCRQSPSKSHVVTLPGFVTSAQCVNLTLETTYEVTVAFYTLRGEGRMSDAVRATTTGELIAPKNFTVDHVNSTCFTVTWQTVSVAQGYRLYYEQASKLSLSEDEEQILLKCIQHDINPSATSATICKLRPHTMYIMAIRAYDWRAGPTSEPINVTTLEGGSDIMPRDHRERHYATRSHGARGSHRLANVSKDEGNWEIFFVDKCERGFYGYITDYSEHFMGSLEKRTSTPFQRTILVPSGYPTKISCLNATLTSLAVQWQGIPDNASNGVIRGYHLSYRLKDSINSTFSVSIAACHYVTLHGLGGSKAYVITVAGFTAAGNGSWSAPVVCWTAEAAPSSYPSNITITNVTSTTLSLQWGPVPAEYRNGLIVSYTVRYHISGNSTYKEMMIANCNQSAVIINLRMFTRYILLVRASTKVGGGPWSDVINVTTQEGAPAVSPPNVRGYNTSSTSITVTWGDIPTGELHGILRYIVVVYHRADDRTTTQEYRHPMTSYHSSRRRRRAVDSSQMLTIGNLTKYTMYTIRVGLYTLTLGPLSPAINVTTDEDVPSMPPLNLTVTNITTSSFFVSWSPLPADSANGVLLGYVLRWYEVDNSTGEAIERVYTAAYNELFYTVNGLRPYTLYLVSVAGYTQRGSGAVSQKPATTVQKAPDGPPLNVTGEPLSTHEIRITWQPVAKQQQNGLITWYHVVLYDITKSVKVREANATGSLIFVDFAGLSVKTNYTVHVRAFNSKGAGPFSEWKEVSTGKAVPNLPPANVTARATGSTSAHVQWSNLHLSLIGAIRGYRVRFTGVNHPFAATRTTAVPYSTQETNLTGLYMYTLYEITVAAFTTRDGNYSDPVYITTEQGVPSVAPGNMDISLLSPSVISIVWDPIPAGYRNGEITAYRVRYRRRGESEYVTRITAATDIKLTGLQMAEQYEIRVAAGTVKGYGNETVHMVHTGEDVPGQAPSNITAQNRTTLTTIPVSWVPVPTEHMNGVLTGYYIRYVLVRLGDETVSTQEHVGLDVPPDNTSSVLRDLRALAVYRIEVAARTRRGVGPAGVTFGETCRCKRNLTTNWRQYKPYVTTTVNGSPGLIIPVMLQEMLVQCCGSCADHGQSRLDLTVDGHNNTAQKKTIDELLNTIDGETDFSFPVHGYKGQDSYKRGLGYTPMVESPGAAFVVGQVDTTAARAAMFDKVIGTWPVIVLPLVMAYIAGAVMWFLDSKMNPGHFPQSFIHGTWEGLWWSFVSITTVGYGDRSPVSHSGRIFAVSWTLTGIIIVSLATGVLTTSLTEITLKSKSRIYGTKIGAIHNSPEYFLGLRKNGYYDEEHPYHTLDEVVAAIKSRKVDGALVDSFAGGARPDLFDTSALRVVKAFDDKTAYGVVTSGDAIQLRHCFHSYTSVNRVQIFGRIKANVQPMKGAGKPLPVQLSTGLFDSTSNLFKNTLRILAVWLVIIVMAGLAYELRRRLKSYRKVQAEMNLQDRRRKKLITEMRTRLEEFHARMTRMVDEMKSRHLAELSRAIARKKWLDGLQEKQPAGQAFDNVKIEDVSL</sequence>
<dbReference type="Gene3D" id="3.90.215.10">
    <property type="entry name" value="Gamma Fibrinogen, chain A, domain 1"/>
    <property type="match status" value="1"/>
</dbReference>
<dbReference type="FunFam" id="2.60.40.10:FF:003798">
    <property type="match status" value="1"/>
</dbReference>
<dbReference type="PROSITE" id="PS50181">
    <property type="entry name" value="FBOX"/>
    <property type="match status" value="2"/>
</dbReference>
<dbReference type="Gene3D" id="1.10.287.70">
    <property type="match status" value="1"/>
</dbReference>
<dbReference type="CDD" id="cd00063">
    <property type="entry name" value="FN3"/>
    <property type="match status" value="10"/>
</dbReference>
<dbReference type="eggNOG" id="KOG1947">
    <property type="taxonomic scope" value="Eukaryota"/>
</dbReference>
<evidence type="ECO:0000256" key="10">
    <source>
        <dbReference type="SAM" id="Phobius"/>
    </source>
</evidence>
<evidence type="ECO:0000256" key="3">
    <source>
        <dbReference type="ARBA" id="ARBA00022536"/>
    </source>
</evidence>
<dbReference type="SUPFAM" id="SSF49785">
    <property type="entry name" value="Galactose-binding domain-like"/>
    <property type="match status" value="2"/>
</dbReference>
<evidence type="ECO:0000256" key="7">
    <source>
        <dbReference type="ARBA" id="ARBA00023157"/>
    </source>
</evidence>
<comment type="subcellular location">
    <subcellularLocation>
        <location evidence="1">Secreted</location>
        <location evidence="1">Extracellular space</location>
        <location evidence="1">Extracellular matrix</location>
    </subcellularLocation>
</comment>
<dbReference type="FunFam" id="1.10.287.70:FF:000350">
    <property type="entry name" value="Predicted protein"/>
    <property type="match status" value="1"/>
</dbReference>
<proteinExistence type="predicted"/>
<dbReference type="PROSITE" id="PS50022">
    <property type="entry name" value="FA58C_3"/>
    <property type="match status" value="2"/>
</dbReference>
<keyword evidence="5" id="KW-0677">Repeat</keyword>
<feature type="transmembrane region" description="Helical" evidence="10">
    <location>
        <begin position="4506"/>
        <end position="4525"/>
    </location>
</feature>
<feature type="domain" description="Fibronectin type-III" evidence="13">
    <location>
        <begin position="3634"/>
        <end position="3735"/>
    </location>
</feature>
<dbReference type="GO" id="GO:0019221">
    <property type="term" value="P:cytokine-mediated signaling pathway"/>
    <property type="evidence" value="ECO:0000318"/>
    <property type="project" value="GO_Central"/>
</dbReference>
<dbReference type="SMART" id="SM00367">
    <property type="entry name" value="LRR_CC"/>
    <property type="match status" value="3"/>
</dbReference>
<dbReference type="InterPro" id="IPR001810">
    <property type="entry name" value="F-box_dom"/>
</dbReference>
<evidence type="ECO:0000256" key="5">
    <source>
        <dbReference type="ARBA" id="ARBA00022737"/>
    </source>
</evidence>
<dbReference type="InterPro" id="IPR014716">
    <property type="entry name" value="Fibrinogen_a/b/g_C_1"/>
</dbReference>
<dbReference type="FunFam" id="2.60.120.260:FF:000265">
    <property type="entry name" value="Predicted protein"/>
    <property type="match status" value="1"/>
</dbReference>
<evidence type="ECO:0000259" key="14">
    <source>
        <dbReference type="PROSITE" id="PS51886"/>
    </source>
</evidence>
<dbReference type="Gene3D" id="3.80.10.10">
    <property type="entry name" value="Ribonuclease Inhibitor"/>
    <property type="match status" value="2"/>
</dbReference>
<evidence type="ECO:0000256" key="4">
    <source>
        <dbReference type="ARBA" id="ARBA00022729"/>
    </source>
</evidence>
<evidence type="ECO:0000259" key="12">
    <source>
        <dbReference type="PROSITE" id="PS50181"/>
    </source>
</evidence>
<keyword evidence="10" id="KW-0472">Membrane</keyword>
<evidence type="ECO:0000256" key="2">
    <source>
        <dbReference type="ARBA" id="ARBA00022530"/>
    </source>
</evidence>
<feature type="domain" description="Fibronectin type-III" evidence="13">
    <location>
        <begin position="3323"/>
        <end position="3417"/>
    </location>
</feature>
<dbReference type="Proteomes" id="UP000001593">
    <property type="component" value="Unassembled WGS sequence"/>
</dbReference>
<dbReference type="InterPro" id="IPR036116">
    <property type="entry name" value="FN3_sf"/>
</dbReference>
<accession>A7T0T0</accession>
<dbReference type="PANTHER" id="PTHR23036:SF151">
    <property type="entry name" value="FIBRONECTIN TYPE-III DOMAIN-CONTAINING PROTEIN"/>
    <property type="match status" value="1"/>
</dbReference>
<evidence type="ECO:0000256" key="8">
    <source>
        <dbReference type="ARBA" id="ARBA00023170"/>
    </source>
</evidence>
<dbReference type="SUPFAM" id="SSF49265">
    <property type="entry name" value="Fibronectin type III"/>
    <property type="match status" value="6"/>
</dbReference>
<dbReference type="Pfam" id="PF00147">
    <property type="entry name" value="Fibrinogen_C"/>
    <property type="match status" value="1"/>
</dbReference>
<keyword evidence="10" id="KW-0812">Transmembrane</keyword>
<feature type="domain" description="F-box" evidence="12">
    <location>
        <begin position="5"/>
        <end position="51"/>
    </location>
</feature>
<dbReference type="InterPro" id="IPR008979">
    <property type="entry name" value="Galactose-bd-like_sf"/>
</dbReference>
<dbReference type="Pfam" id="PF00754">
    <property type="entry name" value="F5_F8_type_C"/>
    <property type="match status" value="1"/>
</dbReference>
<evidence type="ECO:0000259" key="13">
    <source>
        <dbReference type="PROSITE" id="PS50853"/>
    </source>
</evidence>
<keyword evidence="10" id="KW-1133">Transmembrane helix</keyword>
<name>A7T0T0_NEMVE</name>
<dbReference type="InterPro" id="IPR013320">
    <property type="entry name" value="ConA-like_dom_sf"/>
</dbReference>
<feature type="domain" description="Fibronectin type-III" evidence="13">
    <location>
        <begin position="4031"/>
        <end position="4135"/>
    </location>
</feature>
<evidence type="ECO:0008006" key="17">
    <source>
        <dbReference type="Google" id="ProtNLM"/>
    </source>
</evidence>
<protein>
    <recommendedName>
        <fullName evidence="17">F5/8 type C domain-containing protein</fullName>
    </recommendedName>
</protein>
<evidence type="ECO:0000256" key="6">
    <source>
        <dbReference type="ARBA" id="ARBA00022786"/>
    </source>
</evidence>
<keyword evidence="8" id="KW-0675">Receptor</keyword>
<dbReference type="FunFam" id="2.60.40.10:FF:000028">
    <property type="entry name" value="Neuronal cell adhesion molecule"/>
    <property type="match status" value="1"/>
</dbReference>
<dbReference type="InParanoid" id="A7T0T0"/>
<dbReference type="InterPro" id="IPR036056">
    <property type="entry name" value="Fibrinogen-like_C"/>
</dbReference>
<dbReference type="EMBL" id="DS470049">
    <property type="protein sequence ID" value="EDO30440.1"/>
    <property type="molecule type" value="Genomic_DNA"/>
</dbReference>
<reference evidence="15 16" key="1">
    <citation type="journal article" date="2007" name="Science">
        <title>Sea anemone genome reveals ancestral eumetazoan gene repertoire and genomic organization.</title>
        <authorList>
            <person name="Putnam N.H."/>
            <person name="Srivastava M."/>
            <person name="Hellsten U."/>
            <person name="Dirks B."/>
            <person name="Chapman J."/>
            <person name="Salamov A."/>
            <person name="Terry A."/>
            <person name="Shapiro H."/>
            <person name="Lindquist E."/>
            <person name="Kapitonov V.V."/>
            <person name="Jurka J."/>
            <person name="Genikhovich G."/>
            <person name="Grigoriev I.V."/>
            <person name="Lucas S.M."/>
            <person name="Steele R.E."/>
            <person name="Finnerty J.R."/>
            <person name="Technau U."/>
            <person name="Martindale M.Q."/>
            <person name="Rokhsar D.S."/>
        </authorList>
    </citation>
    <scope>NUCLEOTIDE SEQUENCE [LARGE SCALE GENOMIC DNA]</scope>
    <source>
        <strain evidence="16">CH2 X CH6</strain>
    </source>
</reference>
<dbReference type="OMA" id="SAISCIF"/>
<feature type="domain" description="Fibronectin type-III" evidence="13">
    <location>
        <begin position="3736"/>
        <end position="3831"/>
    </location>
</feature>
<dbReference type="PROSITE" id="PS51886">
    <property type="entry name" value="TLDC"/>
    <property type="match status" value="1"/>
</dbReference>
<dbReference type="InterPro" id="IPR006553">
    <property type="entry name" value="Leu-rich_rpt_Cys-con_subtyp"/>
</dbReference>
<dbReference type="InterPro" id="IPR001759">
    <property type="entry name" value="PTX_dom"/>
</dbReference>
<dbReference type="Gene3D" id="2.60.120.200">
    <property type="match status" value="6"/>
</dbReference>
<dbReference type="SUPFAM" id="SSF56496">
    <property type="entry name" value="Fibrinogen C-terminal domain-like"/>
    <property type="match status" value="1"/>
</dbReference>
<dbReference type="Gene3D" id="2.60.120.260">
    <property type="entry name" value="Galactose-binding domain-like"/>
    <property type="match status" value="2"/>
</dbReference>
<dbReference type="Pfam" id="PF13385">
    <property type="entry name" value="Laminin_G_3"/>
    <property type="match status" value="4"/>
</dbReference>
<keyword evidence="2" id="KW-0964">Secreted</keyword>
<dbReference type="SUPFAM" id="SSF81324">
    <property type="entry name" value="Voltage-gated potassium channels"/>
    <property type="match status" value="1"/>
</dbReference>
<dbReference type="SMART" id="SM00159">
    <property type="entry name" value="PTX"/>
    <property type="match status" value="1"/>
</dbReference>
<dbReference type="GO" id="GO:0004896">
    <property type="term" value="F:cytokine receptor activity"/>
    <property type="evidence" value="ECO:0000318"/>
    <property type="project" value="GO_Central"/>
</dbReference>
<feature type="domain" description="F-box" evidence="12">
    <location>
        <begin position="132"/>
        <end position="178"/>
    </location>
</feature>
<gene>
    <name evidence="15" type="ORF">NEMVEDRAFT_v1g248399</name>
</gene>
<dbReference type="SUPFAM" id="SSF52047">
    <property type="entry name" value="RNI-like"/>
    <property type="match status" value="1"/>
</dbReference>
<dbReference type="InterPro" id="IPR036047">
    <property type="entry name" value="F-box-like_dom_sf"/>
</dbReference>
<evidence type="ECO:0000259" key="11">
    <source>
        <dbReference type="PROSITE" id="PS50022"/>
    </source>
</evidence>
<keyword evidence="9" id="KW-0325">Glycoprotein</keyword>
<evidence type="ECO:0000313" key="16">
    <source>
        <dbReference type="Proteomes" id="UP000001593"/>
    </source>
</evidence>